<feature type="compositionally biased region" description="Polar residues" evidence="1">
    <location>
        <begin position="43"/>
        <end position="57"/>
    </location>
</feature>
<gene>
    <name evidence="2" type="ORF">CM83_18277</name>
</gene>
<evidence type="ECO:0000313" key="2">
    <source>
        <dbReference type="EMBL" id="JAG39364.1"/>
    </source>
</evidence>
<feature type="compositionally biased region" description="Basic and acidic residues" evidence="1">
    <location>
        <begin position="20"/>
        <end position="31"/>
    </location>
</feature>
<feature type="compositionally biased region" description="Low complexity" evidence="1">
    <location>
        <begin position="1"/>
        <end position="19"/>
    </location>
</feature>
<dbReference type="EMBL" id="GBHO01004240">
    <property type="protein sequence ID" value="JAG39364.1"/>
    <property type="molecule type" value="Transcribed_RNA"/>
</dbReference>
<accession>A0A0A9Z4E7</accession>
<proteinExistence type="predicted"/>
<reference evidence="2" key="1">
    <citation type="journal article" date="2014" name="PLoS ONE">
        <title>Transcriptome-Based Identification of ABC Transporters in the Western Tarnished Plant Bug Lygus hesperus.</title>
        <authorList>
            <person name="Hull J.J."/>
            <person name="Chaney K."/>
            <person name="Geib S.M."/>
            <person name="Fabrick J.A."/>
            <person name="Brent C.S."/>
            <person name="Walsh D."/>
            <person name="Lavine L.C."/>
        </authorList>
    </citation>
    <scope>NUCLEOTIDE SEQUENCE</scope>
</reference>
<sequence length="113" mass="12603">MHRPDNTTNNNSNNNNSNDKNNDNNSRDNNDKSTVNEVVQVWKRNSTDVSSASTSYKRGSLPNGTRRGLHVNALQKNKNESFVRASNVNDNKNATRTVFPPYKTVLPATIKGN</sequence>
<reference evidence="2" key="2">
    <citation type="submission" date="2014-07" db="EMBL/GenBank/DDBJ databases">
        <authorList>
            <person name="Hull J."/>
        </authorList>
    </citation>
    <scope>NUCLEOTIDE SEQUENCE</scope>
</reference>
<dbReference type="AlphaFoldDB" id="A0A0A9Z4E7"/>
<protein>
    <submittedName>
        <fullName evidence="2">Uncharacterized protein</fullName>
    </submittedName>
</protein>
<feature type="region of interest" description="Disordered" evidence="1">
    <location>
        <begin position="1"/>
        <end position="67"/>
    </location>
</feature>
<name>A0A0A9Z4E7_LYGHE</name>
<evidence type="ECO:0000256" key="1">
    <source>
        <dbReference type="SAM" id="MobiDB-lite"/>
    </source>
</evidence>
<organism evidence="2">
    <name type="scientific">Lygus hesperus</name>
    <name type="common">Western plant bug</name>
    <dbReference type="NCBI Taxonomy" id="30085"/>
    <lineage>
        <taxon>Eukaryota</taxon>
        <taxon>Metazoa</taxon>
        <taxon>Ecdysozoa</taxon>
        <taxon>Arthropoda</taxon>
        <taxon>Hexapoda</taxon>
        <taxon>Insecta</taxon>
        <taxon>Pterygota</taxon>
        <taxon>Neoptera</taxon>
        <taxon>Paraneoptera</taxon>
        <taxon>Hemiptera</taxon>
        <taxon>Heteroptera</taxon>
        <taxon>Panheteroptera</taxon>
        <taxon>Cimicomorpha</taxon>
        <taxon>Miridae</taxon>
        <taxon>Mirini</taxon>
        <taxon>Lygus</taxon>
    </lineage>
</organism>